<dbReference type="SUPFAM" id="SSF101327">
    <property type="entry name" value="YgfB-like"/>
    <property type="match status" value="1"/>
</dbReference>
<dbReference type="PANTHER" id="PTHR37528">
    <property type="entry name" value="UPF0149 PROTEIN YGFB"/>
    <property type="match status" value="1"/>
</dbReference>
<dbReference type="PANTHER" id="PTHR37528:SF1">
    <property type="entry name" value="UPF0149 PROTEIN YGFB"/>
    <property type="match status" value="1"/>
</dbReference>
<evidence type="ECO:0000256" key="1">
    <source>
        <dbReference type="ARBA" id="ARBA00038308"/>
    </source>
</evidence>
<dbReference type="Pfam" id="PF03695">
    <property type="entry name" value="UPF0149"/>
    <property type="match status" value="1"/>
</dbReference>
<dbReference type="InterPro" id="IPR011978">
    <property type="entry name" value="YgfB-like"/>
</dbReference>
<evidence type="ECO:0000313" key="2">
    <source>
        <dbReference type="EMBL" id="NDY96593.1"/>
    </source>
</evidence>
<dbReference type="Proteomes" id="UP000484885">
    <property type="component" value="Unassembled WGS sequence"/>
</dbReference>
<keyword evidence="3" id="KW-1185">Reference proteome</keyword>
<protein>
    <submittedName>
        <fullName evidence="2">UPF0149 family protein</fullName>
    </submittedName>
</protein>
<dbReference type="AlphaFoldDB" id="A0A845UXK8"/>
<accession>A0A845UXK8</accession>
<dbReference type="GO" id="GO:0005829">
    <property type="term" value="C:cytosol"/>
    <property type="evidence" value="ECO:0007669"/>
    <property type="project" value="TreeGrafter"/>
</dbReference>
<name>A0A845UXK8_9GAMM</name>
<comment type="caution">
    <text evidence="2">The sequence shown here is derived from an EMBL/GenBank/DDBJ whole genome shotgun (WGS) entry which is preliminary data.</text>
</comment>
<dbReference type="InterPro" id="IPR036255">
    <property type="entry name" value="YgfB-like_sf"/>
</dbReference>
<sequence length="176" mass="18925">MPDQDAKLAWILALAAEAEPAVVAETHGLVVGLLSARPKLSASELTVQLAALQVGDWSSESLQGQVEPALKSLRDELDAADMRFRPLLPTDDRPLDERTRCLAYWCSGFLSGFGAGEPVIAPGESTEALRLIEQIARAATDPDADAEAEEGAYAELVEFVRVAVLLLREDNRRASA</sequence>
<reference evidence="2 3" key="1">
    <citation type="submission" date="2020-02" db="EMBL/GenBank/DDBJ databases">
        <authorList>
            <person name="Zhang X.-Y."/>
        </authorList>
    </citation>
    <scope>NUCLEOTIDE SEQUENCE [LARGE SCALE GENOMIC DNA]</scope>
    <source>
        <strain evidence="2 3">C33</strain>
    </source>
</reference>
<proteinExistence type="inferred from homology"/>
<organism evidence="2 3">
    <name type="scientific">Wenzhouxiangella limi</name>
    <dbReference type="NCBI Taxonomy" id="2707351"/>
    <lineage>
        <taxon>Bacteria</taxon>
        <taxon>Pseudomonadati</taxon>
        <taxon>Pseudomonadota</taxon>
        <taxon>Gammaproteobacteria</taxon>
        <taxon>Chromatiales</taxon>
        <taxon>Wenzhouxiangellaceae</taxon>
        <taxon>Wenzhouxiangella</taxon>
    </lineage>
</organism>
<comment type="similarity">
    <text evidence="1">Belongs to the UPF0149 family.</text>
</comment>
<dbReference type="EMBL" id="JAAGSC010000043">
    <property type="protein sequence ID" value="NDY96593.1"/>
    <property type="molecule type" value="Genomic_DNA"/>
</dbReference>
<dbReference type="Gene3D" id="1.20.120.740">
    <property type="entry name" value="YgfB uncharacterised protein family UPF0149, PF03695"/>
    <property type="match status" value="1"/>
</dbReference>
<gene>
    <name evidence="2" type="ORF">G3I74_12715</name>
</gene>
<evidence type="ECO:0000313" key="3">
    <source>
        <dbReference type="Proteomes" id="UP000484885"/>
    </source>
</evidence>
<dbReference type="RefSeq" id="WP_164211980.1">
    <property type="nucleotide sequence ID" value="NZ_JAAGSC010000043.1"/>
</dbReference>